<evidence type="ECO:0000313" key="3">
    <source>
        <dbReference type="Proteomes" id="UP001140562"/>
    </source>
</evidence>
<dbReference type="InterPro" id="IPR036047">
    <property type="entry name" value="F-box-like_dom_sf"/>
</dbReference>
<sequence length="500" mass="56330">MAEPQPGKSLSADLSNLAMATTQPELLGLRYLPVELLDAIVAFLDHKSLCALVLTCKATKNSASQALYATYINREAPSKRPFHLFLRTLCESTELAAMVKILDIRGWRSEWETATGIPWAGVTMARETDRPMSSRIGPEFASKTGPAKKVTEPLRLFEETAIKLGLILPSLSSSTPALQKSITMGSTLAKDEDFVRLLRHNVEDAQVVLMLALLPGLLKLCVDGMPPFPTLDWYHFLKPSASAPRRLSEFYIYGHPHKDGRSLYTMNAAFLELVPGLQRLFMTNIYTKSSRHVKNVLSDKKLQHYIALGSEISPTLLQTMLSGQRLTKFRYRPAPGDMSEDQEEKYSEDRIVDSLKDSLQSLRDLTLFSMRPSFSSRIAQFGNLKRLEMPWQYGFFTCPELDPENFAEAFRRRIPSSLSTIDLCFLTPTEDVPVAMETLANLKNQGEFANLKSIRLSFRQYSIPPWHTPIPYANMVLFAEERFGETLRNAGLQLELAQPN</sequence>
<dbReference type="EMBL" id="JAPEUV010000017">
    <property type="protein sequence ID" value="KAJ4340300.1"/>
    <property type="molecule type" value="Genomic_DNA"/>
</dbReference>
<dbReference type="OrthoDB" id="3935706at2759"/>
<dbReference type="Proteomes" id="UP001140562">
    <property type="component" value="Unassembled WGS sequence"/>
</dbReference>
<keyword evidence="3" id="KW-1185">Reference proteome</keyword>
<evidence type="ECO:0000259" key="1">
    <source>
        <dbReference type="PROSITE" id="PS50181"/>
    </source>
</evidence>
<dbReference type="InterPro" id="IPR001810">
    <property type="entry name" value="F-box_dom"/>
</dbReference>
<dbReference type="Pfam" id="PF00646">
    <property type="entry name" value="F-box"/>
    <property type="match status" value="1"/>
</dbReference>
<dbReference type="SUPFAM" id="SSF81383">
    <property type="entry name" value="F-box domain"/>
    <property type="match status" value="1"/>
</dbReference>
<comment type="caution">
    <text evidence="2">The sequence shown here is derived from an EMBL/GenBank/DDBJ whole genome shotgun (WGS) entry which is preliminary data.</text>
</comment>
<dbReference type="PROSITE" id="PS50181">
    <property type="entry name" value="FBOX"/>
    <property type="match status" value="1"/>
</dbReference>
<protein>
    <recommendedName>
        <fullName evidence="1">F-box domain-containing protein</fullName>
    </recommendedName>
</protein>
<accession>A0A9W8X4W7</accession>
<name>A0A9W8X4W7_9PLEO</name>
<gene>
    <name evidence="2" type="ORF">N0V87_002592</name>
</gene>
<evidence type="ECO:0000313" key="2">
    <source>
        <dbReference type="EMBL" id="KAJ4340300.1"/>
    </source>
</evidence>
<proteinExistence type="predicted"/>
<organism evidence="2 3">
    <name type="scientific">Didymella glomerata</name>
    <dbReference type="NCBI Taxonomy" id="749621"/>
    <lineage>
        <taxon>Eukaryota</taxon>
        <taxon>Fungi</taxon>
        <taxon>Dikarya</taxon>
        <taxon>Ascomycota</taxon>
        <taxon>Pezizomycotina</taxon>
        <taxon>Dothideomycetes</taxon>
        <taxon>Pleosporomycetidae</taxon>
        <taxon>Pleosporales</taxon>
        <taxon>Pleosporineae</taxon>
        <taxon>Didymellaceae</taxon>
        <taxon>Didymella</taxon>
    </lineage>
</organism>
<feature type="domain" description="F-box" evidence="1">
    <location>
        <begin position="26"/>
        <end position="74"/>
    </location>
</feature>
<dbReference type="AlphaFoldDB" id="A0A9W8X4W7"/>
<reference evidence="2" key="1">
    <citation type="submission" date="2022-10" db="EMBL/GenBank/DDBJ databases">
        <title>Tapping the CABI collections for fungal endophytes: first genome assemblies for Collariella, Neodidymelliopsis, Ascochyta clinopodiicola, Didymella pomorum, Didymosphaeria variabile, Neocosmospora piperis and Neocucurbitaria cava.</title>
        <authorList>
            <person name="Hill R."/>
        </authorList>
    </citation>
    <scope>NUCLEOTIDE SEQUENCE</scope>
    <source>
        <strain evidence="2">IMI 360193</strain>
    </source>
</reference>